<dbReference type="Pfam" id="PF03446">
    <property type="entry name" value="NAD_binding_2"/>
    <property type="match status" value="1"/>
</dbReference>
<evidence type="ECO:0000313" key="7">
    <source>
        <dbReference type="Proteomes" id="UP000198873"/>
    </source>
</evidence>
<feature type="domain" description="6-phosphogluconate dehydrogenase NADP-binding" evidence="4">
    <location>
        <begin position="9"/>
        <end position="163"/>
    </location>
</feature>
<name>A0A1I6VPA2_9ACTN</name>
<dbReference type="GO" id="GO:0050661">
    <property type="term" value="F:NADP binding"/>
    <property type="evidence" value="ECO:0007669"/>
    <property type="project" value="InterPro"/>
</dbReference>
<proteinExistence type="inferred from homology"/>
<evidence type="ECO:0000256" key="2">
    <source>
        <dbReference type="ARBA" id="ARBA00023002"/>
    </source>
</evidence>
<accession>A0A1I6VPA2</accession>
<sequence>MSGDNRAPVTVIGLGMMGAALAGAYLKAGHPTTVWNRSAAKAAPLVEQGARRATDVAEAVAASGIVVVCVFDYTVARSLLDPVRDSLAGKVIVNLTSGLPDEARETAAWAGDAGARYLDGYVMTVPPAVGLPQTLLFYGGDKEIFDAHEETLKVLGGNSVHLGTDPGIAALYDLALLGILWSTLTSALHGFALVGSENVPAAALMPFAEAWITHVVLPTVRGAAQQVDAGHYATDISTVELNAMGLPKMIKASEAQGVRADLMVPIKDFLEKRVADGHGADALASLIEVIRDGDR</sequence>
<dbReference type="Gene3D" id="1.10.1040.10">
    <property type="entry name" value="N-(1-d-carboxylethyl)-l-norvaline Dehydrogenase, domain 2"/>
    <property type="match status" value="1"/>
</dbReference>
<dbReference type="InterPro" id="IPR006115">
    <property type="entry name" value="6PGDH_NADP-bd"/>
</dbReference>
<reference evidence="7" key="1">
    <citation type="submission" date="2016-10" db="EMBL/GenBank/DDBJ databases">
        <authorList>
            <person name="Varghese N."/>
            <person name="Submissions S."/>
        </authorList>
    </citation>
    <scope>NUCLEOTIDE SEQUENCE [LARGE SCALE GENOMIC DNA]</scope>
    <source>
        <strain evidence="7">CGMCC 4.7047</strain>
    </source>
</reference>
<dbReference type="Pfam" id="PF21761">
    <property type="entry name" value="RedAm-like_C"/>
    <property type="match status" value="1"/>
</dbReference>
<feature type="domain" description="NADPH-dependent reductive aminase-like C-terminal" evidence="5">
    <location>
        <begin position="165"/>
        <end position="291"/>
    </location>
</feature>
<dbReference type="InterPro" id="IPR048666">
    <property type="entry name" value="RedAm-like_C"/>
</dbReference>
<dbReference type="STRING" id="1176198.SAMN05444716_10947"/>
<dbReference type="InterPro" id="IPR013328">
    <property type="entry name" value="6PGD_dom2"/>
</dbReference>
<keyword evidence="3" id="KW-0812">Transmembrane</keyword>
<organism evidence="6 7">
    <name type="scientific">Streptomyces harbinensis</name>
    <dbReference type="NCBI Taxonomy" id="1176198"/>
    <lineage>
        <taxon>Bacteria</taxon>
        <taxon>Bacillati</taxon>
        <taxon>Actinomycetota</taxon>
        <taxon>Actinomycetes</taxon>
        <taxon>Kitasatosporales</taxon>
        <taxon>Streptomycetaceae</taxon>
        <taxon>Streptomyces</taxon>
    </lineage>
</organism>
<dbReference type="SUPFAM" id="SSF51735">
    <property type="entry name" value="NAD(P)-binding Rossmann-fold domains"/>
    <property type="match status" value="1"/>
</dbReference>
<keyword evidence="7" id="KW-1185">Reference proteome</keyword>
<dbReference type="InterPro" id="IPR051265">
    <property type="entry name" value="HIBADH-related_NP60_sf"/>
</dbReference>
<evidence type="ECO:0000259" key="4">
    <source>
        <dbReference type="Pfam" id="PF03446"/>
    </source>
</evidence>
<dbReference type="InterPro" id="IPR036291">
    <property type="entry name" value="NAD(P)-bd_dom_sf"/>
</dbReference>
<dbReference type="InterPro" id="IPR015815">
    <property type="entry name" value="HIBADH-related"/>
</dbReference>
<evidence type="ECO:0000256" key="1">
    <source>
        <dbReference type="ARBA" id="ARBA00009080"/>
    </source>
</evidence>
<dbReference type="PANTHER" id="PTHR43580:SF2">
    <property type="entry name" value="CYTOKINE-LIKE NUCLEAR FACTOR N-PAC"/>
    <property type="match status" value="1"/>
</dbReference>
<gene>
    <name evidence="6" type="ORF">SAMN05444716_10947</name>
</gene>
<evidence type="ECO:0000313" key="6">
    <source>
        <dbReference type="EMBL" id="SFT15264.1"/>
    </source>
</evidence>
<keyword evidence="2" id="KW-0560">Oxidoreductase</keyword>
<dbReference type="PANTHER" id="PTHR43580">
    <property type="entry name" value="OXIDOREDUCTASE GLYR1-RELATED"/>
    <property type="match status" value="1"/>
</dbReference>
<evidence type="ECO:0000259" key="5">
    <source>
        <dbReference type="Pfam" id="PF21761"/>
    </source>
</evidence>
<dbReference type="Gene3D" id="3.40.50.720">
    <property type="entry name" value="NAD(P)-binding Rossmann-like Domain"/>
    <property type="match status" value="1"/>
</dbReference>
<keyword evidence="3" id="KW-0472">Membrane</keyword>
<keyword evidence="3" id="KW-1133">Transmembrane helix</keyword>
<comment type="similarity">
    <text evidence="1">Belongs to the HIBADH-related family.</text>
</comment>
<dbReference type="EMBL" id="FPAB01000009">
    <property type="protein sequence ID" value="SFT15264.1"/>
    <property type="molecule type" value="Genomic_DNA"/>
</dbReference>
<dbReference type="AlphaFoldDB" id="A0A1I6VPA2"/>
<dbReference type="PIRSF" id="PIRSF000103">
    <property type="entry name" value="HIBADH"/>
    <property type="match status" value="1"/>
</dbReference>
<dbReference type="GO" id="GO:0016491">
    <property type="term" value="F:oxidoreductase activity"/>
    <property type="evidence" value="ECO:0007669"/>
    <property type="project" value="UniProtKB-KW"/>
</dbReference>
<evidence type="ECO:0000256" key="3">
    <source>
        <dbReference type="SAM" id="Phobius"/>
    </source>
</evidence>
<protein>
    <submittedName>
        <fullName evidence="6">3-hydroxyisobutyrate dehydrogenase</fullName>
    </submittedName>
</protein>
<dbReference type="Proteomes" id="UP000198873">
    <property type="component" value="Unassembled WGS sequence"/>
</dbReference>
<feature type="transmembrane region" description="Helical" evidence="3">
    <location>
        <begin position="7"/>
        <end position="26"/>
    </location>
</feature>